<dbReference type="OrthoDB" id="1094757at2"/>
<dbReference type="Gene3D" id="3.40.50.1390">
    <property type="entry name" value="Resolvase, N-terminal catalytic domain"/>
    <property type="match status" value="1"/>
</dbReference>
<dbReference type="InterPro" id="IPR006119">
    <property type="entry name" value="Resolv_N"/>
</dbReference>
<dbReference type="Gene3D" id="3.90.1750.20">
    <property type="entry name" value="Putative Large Serine Recombinase, Chain B, Domain 2"/>
    <property type="match status" value="1"/>
</dbReference>
<dbReference type="InterPro" id="IPR050639">
    <property type="entry name" value="SSR_resolvase"/>
</dbReference>
<dbReference type="SUPFAM" id="SSF53041">
    <property type="entry name" value="Resolvase-like"/>
    <property type="match status" value="1"/>
</dbReference>
<dbReference type="KEGG" id="fwa:DCMF_13490"/>
<dbReference type="Pfam" id="PF00239">
    <property type="entry name" value="Resolvase"/>
    <property type="match status" value="1"/>
</dbReference>
<dbReference type="EMBL" id="CP017634">
    <property type="protein sequence ID" value="ATW25640.1"/>
    <property type="molecule type" value="Genomic_DNA"/>
</dbReference>
<evidence type="ECO:0000259" key="1">
    <source>
        <dbReference type="PROSITE" id="PS51736"/>
    </source>
</evidence>
<proteinExistence type="predicted"/>
<evidence type="ECO:0000313" key="2">
    <source>
        <dbReference type="EMBL" id="ATW25640.1"/>
    </source>
</evidence>
<organism evidence="2 3">
    <name type="scientific">Formimonas warabiya</name>
    <dbReference type="NCBI Taxonomy" id="1761012"/>
    <lineage>
        <taxon>Bacteria</taxon>
        <taxon>Bacillati</taxon>
        <taxon>Bacillota</taxon>
        <taxon>Clostridia</taxon>
        <taxon>Eubacteriales</taxon>
        <taxon>Peptococcaceae</taxon>
        <taxon>Candidatus Formimonas</taxon>
    </lineage>
</organism>
<dbReference type="InterPro" id="IPR011109">
    <property type="entry name" value="DNA_bind_recombinase_dom"/>
</dbReference>
<accession>A0A3G1KT87</accession>
<dbReference type="PANTHER" id="PTHR30461:SF23">
    <property type="entry name" value="DNA RECOMBINASE-RELATED"/>
    <property type="match status" value="1"/>
</dbReference>
<dbReference type="GO" id="GO:0003677">
    <property type="term" value="F:DNA binding"/>
    <property type="evidence" value="ECO:0007669"/>
    <property type="project" value="InterPro"/>
</dbReference>
<gene>
    <name evidence="2" type="ORF">DCMF_13490</name>
</gene>
<keyword evidence="3" id="KW-1185">Reference proteome</keyword>
<dbReference type="Pfam" id="PF13408">
    <property type="entry name" value="Zn_ribbon_recom"/>
    <property type="match status" value="1"/>
</dbReference>
<dbReference type="AlphaFoldDB" id="A0A3G1KT87"/>
<evidence type="ECO:0000313" key="3">
    <source>
        <dbReference type="Proteomes" id="UP000323521"/>
    </source>
</evidence>
<dbReference type="InterPro" id="IPR025827">
    <property type="entry name" value="Zn_ribbon_recom_dom"/>
</dbReference>
<dbReference type="RefSeq" id="WP_148134898.1">
    <property type="nucleotide sequence ID" value="NZ_CP017634.1"/>
</dbReference>
<dbReference type="SMART" id="SM00857">
    <property type="entry name" value="Resolvase"/>
    <property type="match status" value="1"/>
</dbReference>
<dbReference type="Pfam" id="PF07508">
    <property type="entry name" value="Recombinase"/>
    <property type="match status" value="1"/>
</dbReference>
<dbReference type="CDD" id="cd00338">
    <property type="entry name" value="Ser_Recombinase"/>
    <property type="match status" value="1"/>
</dbReference>
<dbReference type="PANTHER" id="PTHR30461">
    <property type="entry name" value="DNA-INVERTASE FROM LAMBDOID PROPHAGE"/>
    <property type="match status" value="1"/>
</dbReference>
<dbReference type="GO" id="GO:0000150">
    <property type="term" value="F:DNA strand exchange activity"/>
    <property type="evidence" value="ECO:0007669"/>
    <property type="project" value="InterPro"/>
</dbReference>
<protein>
    <recommendedName>
        <fullName evidence="1">Resolvase/invertase-type recombinase catalytic domain-containing protein</fullName>
    </recommendedName>
</protein>
<feature type="domain" description="Resolvase/invertase-type recombinase catalytic" evidence="1">
    <location>
        <begin position="16"/>
        <end position="162"/>
    </location>
</feature>
<dbReference type="Proteomes" id="UP000323521">
    <property type="component" value="Chromosome"/>
</dbReference>
<name>A0A3G1KT87_FORW1</name>
<dbReference type="PROSITE" id="PS51736">
    <property type="entry name" value="RECOMBINASES_3"/>
    <property type="match status" value="1"/>
</dbReference>
<reference evidence="2 3" key="1">
    <citation type="submission" date="2016-10" db="EMBL/GenBank/DDBJ databases">
        <title>Complete Genome Sequence of Peptococcaceae strain DCMF.</title>
        <authorList>
            <person name="Edwards R.J."/>
            <person name="Holland S.I."/>
            <person name="Deshpande N.P."/>
            <person name="Wong Y.K."/>
            <person name="Ertan H."/>
            <person name="Manefield M."/>
            <person name="Russell T.L."/>
            <person name="Lee M.J."/>
        </authorList>
    </citation>
    <scope>NUCLEOTIDE SEQUENCE [LARGE SCALE GENOMIC DNA]</scope>
    <source>
        <strain evidence="2 3">DCMF</strain>
    </source>
</reference>
<dbReference type="InterPro" id="IPR038109">
    <property type="entry name" value="DNA_bind_recomb_sf"/>
</dbReference>
<dbReference type="InterPro" id="IPR036162">
    <property type="entry name" value="Resolvase-like_N_sf"/>
</dbReference>
<sequence>MVQHMEFTYENFKIKYVAIYLRKSRGESEKDLDNHKNALIEICERNGWEYDIFEEIVSGESLELRPKAQELLYYLENEPDSYDAILVMDIDRLSRAGTSESDLVKKLLIDSETLLVIKDRIMDLSNEQDDITYDIQSFVAKLEYKMIKKRLRQGKFQNAKKGYWSNGIPPIPYLYNKEARMLSIDETLLRTYRYIIDSVVIDRKSTNQIAYELNQKGWLTAGKKGKRYWTSKTVRDTLLDKTHLQYSEETDRGCIVIGKSKGNGHKKRSSIALKFKRIPQDKWLTFKGLHKSLKTQEEHTIIEVFLKRKTKAPRKTTAKTIFPLTGLIKCGCCGHYLGFTERSDRKGLLSVKNCWYKDPFGNKCHNRSSPMLVLIDKIHELIEKHIADVQYEIDTIDNDRITAIEDEIKTSKRLVEVKDTAIDRVDEAYEAGAYSVDELKMRKGKLKSEKGKILEDIKALEVELNYLRERGKTERVDALKEFKELIAHPDLTWEEQNELYKTLIEYVVYTKVDEKIKIQVVYR</sequence>